<proteinExistence type="predicted"/>
<evidence type="ECO:0000256" key="1">
    <source>
        <dbReference type="SAM" id="Phobius"/>
    </source>
</evidence>
<accession>G4Z1X7</accession>
<keyword evidence="1" id="KW-0472">Membrane</keyword>
<name>G4Z1X7_PHYSP</name>
<dbReference type="Proteomes" id="UP000002640">
    <property type="component" value="Unassembled WGS sequence"/>
</dbReference>
<evidence type="ECO:0000313" key="2">
    <source>
        <dbReference type="EMBL" id="EGZ19975.1"/>
    </source>
</evidence>
<dbReference type="RefSeq" id="XP_009522692.1">
    <property type="nucleotide sequence ID" value="XM_009524397.1"/>
</dbReference>
<keyword evidence="1" id="KW-0812">Transmembrane</keyword>
<organism evidence="2 3">
    <name type="scientific">Phytophthora sojae (strain P6497)</name>
    <name type="common">Soybean stem and root rot agent</name>
    <name type="synonym">Phytophthora megasperma f. sp. glycines</name>
    <dbReference type="NCBI Taxonomy" id="1094619"/>
    <lineage>
        <taxon>Eukaryota</taxon>
        <taxon>Sar</taxon>
        <taxon>Stramenopiles</taxon>
        <taxon>Oomycota</taxon>
        <taxon>Peronosporomycetes</taxon>
        <taxon>Peronosporales</taxon>
        <taxon>Peronosporaceae</taxon>
        <taxon>Phytophthora</taxon>
    </lineage>
</organism>
<feature type="transmembrane region" description="Helical" evidence="1">
    <location>
        <begin position="177"/>
        <end position="197"/>
    </location>
</feature>
<feature type="transmembrane region" description="Helical" evidence="1">
    <location>
        <begin position="114"/>
        <end position="136"/>
    </location>
</feature>
<sequence length="252" mass="27968">MPRFWHQLYRFCASFQVELRGHYSAERIGNLGKYLQTASTLRSLFLCVLSPLPCLVLVTLVDCVPLASPQAGSSANVVFWGRTYLSAVMMARAVLEQISVVVPGLGLTPTQAAVITVVASAAAVSMMIGLSSVVGFPLPFMLDLGTPAWIFTLVLSFGFLFGRKLQQNDALRNELQNFINAVNVPVILMFVYPVYVYGFGRVGDLAQNFYLIILAVIRIVAKNWTSYFLDTNYDLMPQMMTFNVDVFNSIHD</sequence>
<dbReference type="InParanoid" id="G4Z1X7"/>
<evidence type="ECO:0000313" key="3">
    <source>
        <dbReference type="Proteomes" id="UP000002640"/>
    </source>
</evidence>
<gene>
    <name evidence="2" type="ORF">PHYSODRAFT_328147</name>
</gene>
<dbReference type="EMBL" id="JH159153">
    <property type="protein sequence ID" value="EGZ19975.1"/>
    <property type="molecule type" value="Genomic_DNA"/>
</dbReference>
<feature type="transmembrane region" description="Helical" evidence="1">
    <location>
        <begin position="87"/>
        <end position="107"/>
    </location>
</feature>
<dbReference type="GeneID" id="20645748"/>
<dbReference type="KEGG" id="psoj:PHYSODRAFT_328147"/>
<dbReference type="AlphaFoldDB" id="G4Z1X7"/>
<reference evidence="2 3" key="1">
    <citation type="journal article" date="2006" name="Science">
        <title>Phytophthora genome sequences uncover evolutionary origins and mechanisms of pathogenesis.</title>
        <authorList>
            <person name="Tyler B.M."/>
            <person name="Tripathy S."/>
            <person name="Zhang X."/>
            <person name="Dehal P."/>
            <person name="Jiang R.H."/>
            <person name="Aerts A."/>
            <person name="Arredondo F.D."/>
            <person name="Baxter L."/>
            <person name="Bensasson D."/>
            <person name="Beynon J.L."/>
            <person name="Chapman J."/>
            <person name="Damasceno C.M."/>
            <person name="Dorrance A.E."/>
            <person name="Dou D."/>
            <person name="Dickerman A.W."/>
            <person name="Dubchak I.L."/>
            <person name="Garbelotto M."/>
            <person name="Gijzen M."/>
            <person name="Gordon S.G."/>
            <person name="Govers F."/>
            <person name="Grunwald N.J."/>
            <person name="Huang W."/>
            <person name="Ivors K.L."/>
            <person name="Jones R.W."/>
            <person name="Kamoun S."/>
            <person name="Krampis K."/>
            <person name="Lamour K.H."/>
            <person name="Lee M.K."/>
            <person name="McDonald W.H."/>
            <person name="Medina M."/>
            <person name="Meijer H.J."/>
            <person name="Nordberg E.K."/>
            <person name="Maclean D.J."/>
            <person name="Ospina-Giraldo M.D."/>
            <person name="Morris P.F."/>
            <person name="Phuntumart V."/>
            <person name="Putnam N.H."/>
            <person name="Rash S."/>
            <person name="Rose J.K."/>
            <person name="Sakihama Y."/>
            <person name="Salamov A.A."/>
            <person name="Savidor A."/>
            <person name="Scheuring C.F."/>
            <person name="Smith B.M."/>
            <person name="Sobral B.W."/>
            <person name="Terry A."/>
            <person name="Torto-Alalibo T.A."/>
            <person name="Win J."/>
            <person name="Xu Z."/>
            <person name="Zhang H."/>
            <person name="Grigoriev I.V."/>
            <person name="Rokhsar D.S."/>
            <person name="Boore J.L."/>
        </authorList>
    </citation>
    <scope>NUCLEOTIDE SEQUENCE [LARGE SCALE GENOMIC DNA]</scope>
    <source>
        <strain evidence="2 3">P6497</strain>
    </source>
</reference>
<protein>
    <submittedName>
        <fullName evidence="2">Uncharacterized protein</fullName>
    </submittedName>
</protein>
<feature type="transmembrane region" description="Helical" evidence="1">
    <location>
        <begin position="43"/>
        <end position="67"/>
    </location>
</feature>
<keyword evidence="3" id="KW-1185">Reference proteome</keyword>
<feature type="transmembrane region" description="Helical" evidence="1">
    <location>
        <begin position="209"/>
        <end position="229"/>
    </location>
</feature>
<keyword evidence="1" id="KW-1133">Transmembrane helix</keyword>
<feature type="transmembrane region" description="Helical" evidence="1">
    <location>
        <begin position="148"/>
        <end position="165"/>
    </location>
</feature>